<dbReference type="RefSeq" id="WP_134380405.1">
    <property type="nucleotide sequence ID" value="NZ_RCCK01000011.1"/>
</dbReference>
<evidence type="ECO:0000313" key="3">
    <source>
        <dbReference type="Proteomes" id="UP000273898"/>
    </source>
</evidence>
<keyword evidence="4" id="KW-1185">Reference proteome</keyword>
<gene>
    <name evidence="1" type="ORF">BCL90_2459</name>
    <name evidence="2" type="ORF">E3V97_05005</name>
</gene>
<dbReference type="Proteomes" id="UP000297429">
    <property type="component" value="Unassembled WGS sequence"/>
</dbReference>
<dbReference type="AlphaFoldDB" id="A0A497Y3A0"/>
<evidence type="ECO:0000313" key="2">
    <source>
        <dbReference type="EMBL" id="TFB33407.1"/>
    </source>
</evidence>
<reference evidence="2 4" key="2">
    <citation type="submission" date="2019-03" db="EMBL/GenBank/DDBJ databases">
        <authorList>
            <person name="He R.-H."/>
        </authorList>
    </citation>
    <scope>NUCLEOTIDE SEQUENCE [LARGE SCALE GENOMIC DNA]</scope>
    <source>
        <strain evidence="2 4">DSM 19624</strain>
    </source>
</reference>
<evidence type="ECO:0000313" key="1">
    <source>
        <dbReference type="EMBL" id="RLJ77373.1"/>
    </source>
</evidence>
<organism evidence="1 3">
    <name type="scientific">Pedobacter alluvionis</name>
    <dbReference type="NCBI Taxonomy" id="475253"/>
    <lineage>
        <taxon>Bacteria</taxon>
        <taxon>Pseudomonadati</taxon>
        <taxon>Bacteroidota</taxon>
        <taxon>Sphingobacteriia</taxon>
        <taxon>Sphingobacteriales</taxon>
        <taxon>Sphingobacteriaceae</taxon>
        <taxon>Pedobacter</taxon>
    </lineage>
</organism>
<dbReference type="OrthoDB" id="702555at2"/>
<dbReference type="EMBL" id="SOPX01000001">
    <property type="protein sequence ID" value="TFB33407.1"/>
    <property type="molecule type" value="Genomic_DNA"/>
</dbReference>
<name>A0A497Y3A0_9SPHI</name>
<dbReference type="Proteomes" id="UP000273898">
    <property type="component" value="Unassembled WGS sequence"/>
</dbReference>
<evidence type="ECO:0000313" key="4">
    <source>
        <dbReference type="Proteomes" id="UP000297429"/>
    </source>
</evidence>
<accession>A0A497Y3A0</accession>
<proteinExistence type="predicted"/>
<reference evidence="1 3" key="1">
    <citation type="submission" date="2018-10" db="EMBL/GenBank/DDBJ databases">
        <title>Genomic Encyclopedia of Archaeal and Bacterial Type Strains, Phase II (KMG-II): from individual species to whole genera.</title>
        <authorList>
            <person name="Goeker M."/>
        </authorList>
    </citation>
    <scope>NUCLEOTIDE SEQUENCE [LARGE SCALE GENOMIC DNA]</scope>
    <source>
        <strain evidence="1 3">DSM 19624</strain>
    </source>
</reference>
<dbReference type="EMBL" id="RCCK01000011">
    <property type="protein sequence ID" value="RLJ77373.1"/>
    <property type="molecule type" value="Genomic_DNA"/>
</dbReference>
<comment type="caution">
    <text evidence="1">The sequence shown here is derived from an EMBL/GenBank/DDBJ whole genome shotgun (WGS) entry which is preliminary data.</text>
</comment>
<sequence>MNELYAKPSICLRTKCYSGYLDQHDFIERYLFIKRRISNSLTREELAFLLGRTPYFTNDYEEMSNTTKLDLIDMDLLNLTLKRNFIGGLSFEKNVGRHDISHEKRMVRITRYEYADKLEYVFNHRWVEYGANKPLKLIEPVFQPANDGGEQVRLITNELTKLLAERYFNTKRSPLDIYLMVWTAHKYRSSAWSIMHLKNIIYELIRTEQLRMSNLNGHFVYQARIN</sequence>
<protein>
    <submittedName>
        <fullName evidence="1">Uncharacterized protein</fullName>
    </submittedName>
</protein>